<dbReference type="GO" id="GO:0019563">
    <property type="term" value="P:glycerol catabolic process"/>
    <property type="evidence" value="ECO:0007669"/>
    <property type="project" value="TreeGrafter"/>
</dbReference>
<evidence type="ECO:0000313" key="12">
    <source>
        <dbReference type="Proteomes" id="UP000256977"/>
    </source>
</evidence>
<dbReference type="UniPathway" id="UPA00109">
    <property type="reaction ID" value="UER00189"/>
</dbReference>
<keyword evidence="7 9" id="KW-0324">Glycolysis</keyword>
<sequence>MSRTPIIAGNWKMFKTAGEAASFVAEVKGKAEVSGVESVICAPFTALPTLVEAVKGTTIKVGAQNLHFEDNGAYTGEISGVMLKDLGIDYVIIGHSERRQYFGETDEIVNKKAHAAFRHGLVPIVCVGEKLEEREAGTTNEVVRVQTEGALSGLTAEQVAATVIAYEPIWAIGTGKSSTSAEANETISYIRSVVAKQFGAEAADKVRIQYGGSVKPNTVAEYLGQSDIDGALVGGASLEPASYVALVEGAK</sequence>
<dbReference type="InterPro" id="IPR035990">
    <property type="entry name" value="TIM_sf"/>
</dbReference>
<evidence type="ECO:0000256" key="10">
    <source>
        <dbReference type="RuleBase" id="RU363013"/>
    </source>
</evidence>
<dbReference type="PROSITE" id="PS00171">
    <property type="entry name" value="TIM_1"/>
    <property type="match status" value="1"/>
</dbReference>
<evidence type="ECO:0000313" key="11">
    <source>
        <dbReference type="EMBL" id="RED57486.1"/>
    </source>
</evidence>
<proteinExistence type="inferred from homology"/>
<evidence type="ECO:0000256" key="9">
    <source>
        <dbReference type="HAMAP-Rule" id="MF_00147"/>
    </source>
</evidence>
<dbReference type="Pfam" id="PF00121">
    <property type="entry name" value="TIM"/>
    <property type="match status" value="1"/>
</dbReference>
<dbReference type="PROSITE" id="PS51440">
    <property type="entry name" value="TIM_2"/>
    <property type="match status" value="1"/>
</dbReference>
<dbReference type="EC" id="5.3.1.1" evidence="3 9"/>
<dbReference type="AlphaFoldDB" id="A0A3D9I8J9"/>
<comment type="pathway">
    <text evidence="1 9 10">Carbohydrate degradation; glycolysis; D-glyceraldehyde 3-phosphate from glycerone phosphate: step 1/1.</text>
</comment>
<comment type="subcellular location">
    <subcellularLocation>
        <location evidence="9 10">Cytoplasm</location>
    </subcellularLocation>
</comment>
<comment type="pathway">
    <text evidence="9 10">Carbohydrate biosynthesis; gluconeogenesis.</text>
</comment>
<evidence type="ECO:0000256" key="7">
    <source>
        <dbReference type="ARBA" id="ARBA00023152"/>
    </source>
</evidence>
<dbReference type="PANTHER" id="PTHR21139:SF42">
    <property type="entry name" value="TRIOSEPHOSPHATE ISOMERASE"/>
    <property type="match status" value="1"/>
</dbReference>
<dbReference type="HAMAP" id="MF_00147_B">
    <property type="entry name" value="TIM_B"/>
    <property type="match status" value="1"/>
</dbReference>
<comment type="similarity">
    <text evidence="2 9 10">Belongs to the triosephosphate isomerase family.</text>
</comment>
<name>A0A3D9I8J9_9BACL</name>
<evidence type="ECO:0000256" key="3">
    <source>
        <dbReference type="ARBA" id="ARBA00011940"/>
    </source>
</evidence>
<evidence type="ECO:0000256" key="5">
    <source>
        <dbReference type="ARBA" id="ARBA00022432"/>
    </source>
</evidence>
<dbReference type="UniPathway" id="UPA00138"/>
<keyword evidence="12" id="KW-1185">Reference proteome</keyword>
<evidence type="ECO:0000256" key="6">
    <source>
        <dbReference type="ARBA" id="ARBA00022490"/>
    </source>
</evidence>
<evidence type="ECO:0000256" key="1">
    <source>
        <dbReference type="ARBA" id="ARBA00004680"/>
    </source>
</evidence>
<feature type="active site" description="Electrophile" evidence="9">
    <location>
        <position position="95"/>
    </location>
</feature>
<dbReference type="GO" id="GO:0005829">
    <property type="term" value="C:cytosol"/>
    <property type="evidence" value="ECO:0007669"/>
    <property type="project" value="TreeGrafter"/>
</dbReference>
<comment type="subunit">
    <text evidence="9 10">Homodimer.</text>
</comment>
<dbReference type="GO" id="GO:0006096">
    <property type="term" value="P:glycolytic process"/>
    <property type="evidence" value="ECO:0007669"/>
    <property type="project" value="UniProtKB-UniRule"/>
</dbReference>
<gene>
    <name evidence="9" type="primary">tpiA</name>
    <name evidence="11" type="ORF">DFP98_13640</name>
</gene>
<dbReference type="Gene3D" id="3.20.20.70">
    <property type="entry name" value="Aldolase class I"/>
    <property type="match status" value="1"/>
</dbReference>
<comment type="caution">
    <text evidence="11">The sequence shown here is derived from an EMBL/GenBank/DDBJ whole genome shotgun (WGS) entry which is preliminary data.</text>
</comment>
<feature type="binding site" evidence="9">
    <location>
        <begin position="10"/>
        <end position="12"/>
    </location>
    <ligand>
        <name>substrate</name>
    </ligand>
</feature>
<keyword evidence="5 9" id="KW-0312">Gluconeogenesis</keyword>
<dbReference type="EMBL" id="QRDZ01000036">
    <property type="protein sequence ID" value="RED57486.1"/>
    <property type="molecule type" value="Genomic_DNA"/>
</dbReference>
<comment type="function">
    <text evidence="9">Involved in the gluconeogenesis. Catalyzes stereospecifically the conversion of dihydroxyacetone phosphate (DHAP) to D-glyceraldehyde-3-phosphate (G3P).</text>
</comment>
<dbReference type="InterPro" id="IPR022896">
    <property type="entry name" value="TrioseP_Isoase_bac/euk"/>
</dbReference>
<dbReference type="GO" id="GO:0006094">
    <property type="term" value="P:gluconeogenesis"/>
    <property type="evidence" value="ECO:0007669"/>
    <property type="project" value="UniProtKB-UniRule"/>
</dbReference>
<accession>A0A3D9I8J9</accession>
<reference evidence="11 12" key="1">
    <citation type="submission" date="2018-07" db="EMBL/GenBank/DDBJ databases">
        <title>Genomic Encyclopedia of Type Strains, Phase III (KMG-III): the genomes of soil and plant-associated and newly described type strains.</title>
        <authorList>
            <person name="Whitman W."/>
        </authorList>
    </citation>
    <scope>NUCLEOTIDE SEQUENCE [LARGE SCALE GENOMIC DNA]</scope>
    <source>
        <strain evidence="11 12">CECT 7287</strain>
    </source>
</reference>
<dbReference type="FunFam" id="3.20.20.70:FF:000016">
    <property type="entry name" value="Triosephosphate isomerase"/>
    <property type="match status" value="1"/>
</dbReference>
<dbReference type="CDD" id="cd00311">
    <property type="entry name" value="TIM"/>
    <property type="match status" value="1"/>
</dbReference>
<dbReference type="InterPro" id="IPR000652">
    <property type="entry name" value="Triosephosphate_isomerase"/>
</dbReference>
<keyword evidence="6 9" id="KW-0963">Cytoplasm</keyword>
<organism evidence="11 12">
    <name type="scientific">Cohnella phaseoli</name>
    <dbReference type="NCBI Taxonomy" id="456490"/>
    <lineage>
        <taxon>Bacteria</taxon>
        <taxon>Bacillati</taxon>
        <taxon>Bacillota</taxon>
        <taxon>Bacilli</taxon>
        <taxon>Bacillales</taxon>
        <taxon>Paenibacillaceae</taxon>
        <taxon>Cohnella</taxon>
    </lineage>
</organism>
<dbReference type="SUPFAM" id="SSF51351">
    <property type="entry name" value="Triosephosphate isomerase (TIM)"/>
    <property type="match status" value="1"/>
</dbReference>
<dbReference type="NCBIfam" id="TIGR00419">
    <property type="entry name" value="tim"/>
    <property type="match status" value="1"/>
</dbReference>
<evidence type="ECO:0000256" key="2">
    <source>
        <dbReference type="ARBA" id="ARBA00007422"/>
    </source>
</evidence>
<dbReference type="OrthoDB" id="9809429at2"/>
<feature type="active site" description="Proton acceptor" evidence="9">
    <location>
        <position position="167"/>
    </location>
</feature>
<dbReference type="GO" id="GO:0046166">
    <property type="term" value="P:glyceraldehyde-3-phosphate biosynthetic process"/>
    <property type="evidence" value="ECO:0007669"/>
    <property type="project" value="TreeGrafter"/>
</dbReference>
<dbReference type="Proteomes" id="UP000256977">
    <property type="component" value="Unassembled WGS sequence"/>
</dbReference>
<evidence type="ECO:0000256" key="4">
    <source>
        <dbReference type="ARBA" id="ARBA00019397"/>
    </source>
</evidence>
<feature type="binding site" evidence="9">
    <location>
        <begin position="234"/>
        <end position="235"/>
    </location>
    <ligand>
        <name>substrate</name>
    </ligand>
</feature>
<dbReference type="InterPro" id="IPR013785">
    <property type="entry name" value="Aldolase_TIM"/>
</dbReference>
<dbReference type="InterPro" id="IPR020861">
    <property type="entry name" value="Triosephosphate_isomerase_AS"/>
</dbReference>
<dbReference type="PANTHER" id="PTHR21139">
    <property type="entry name" value="TRIOSEPHOSPHATE ISOMERASE"/>
    <property type="match status" value="1"/>
</dbReference>
<feature type="binding site" evidence="9">
    <location>
        <position position="173"/>
    </location>
    <ligand>
        <name>substrate</name>
    </ligand>
</feature>
<dbReference type="GO" id="GO:0004807">
    <property type="term" value="F:triose-phosphate isomerase activity"/>
    <property type="evidence" value="ECO:0007669"/>
    <property type="project" value="UniProtKB-UniRule"/>
</dbReference>
<feature type="binding site" evidence="9">
    <location>
        <position position="213"/>
    </location>
    <ligand>
        <name>substrate</name>
    </ligand>
</feature>
<comment type="catalytic activity">
    <reaction evidence="9 10">
        <text>D-glyceraldehyde 3-phosphate = dihydroxyacetone phosphate</text>
        <dbReference type="Rhea" id="RHEA:18585"/>
        <dbReference type="ChEBI" id="CHEBI:57642"/>
        <dbReference type="ChEBI" id="CHEBI:59776"/>
        <dbReference type="EC" id="5.3.1.1"/>
    </reaction>
</comment>
<keyword evidence="8 9" id="KW-0413">Isomerase</keyword>
<dbReference type="RefSeq" id="WP_116064688.1">
    <property type="nucleotide sequence ID" value="NZ_QRDZ01000036.1"/>
</dbReference>
<evidence type="ECO:0000256" key="8">
    <source>
        <dbReference type="ARBA" id="ARBA00023235"/>
    </source>
</evidence>
<protein>
    <recommendedName>
        <fullName evidence="4 9">Triosephosphate isomerase</fullName>
        <shortName evidence="9">TIM</shortName>
        <shortName evidence="9">TPI</shortName>
        <ecNumber evidence="3 9">5.3.1.1</ecNumber>
    </recommendedName>
    <alternativeName>
        <fullName evidence="9">Triose-phosphate isomerase</fullName>
    </alternativeName>
</protein>